<feature type="compositionally biased region" description="Basic and acidic residues" evidence="1">
    <location>
        <begin position="24"/>
        <end position="46"/>
    </location>
</feature>
<keyword evidence="3" id="KW-1185">Reference proteome</keyword>
<dbReference type="AlphaFoldDB" id="A0A1Y2A4Q8"/>
<reference evidence="2 3" key="1">
    <citation type="submission" date="2016-07" db="EMBL/GenBank/DDBJ databases">
        <title>Pervasive Adenine N6-methylation of Active Genes in Fungi.</title>
        <authorList>
            <consortium name="DOE Joint Genome Institute"/>
            <person name="Mondo S.J."/>
            <person name="Dannebaum R.O."/>
            <person name="Kuo R.C."/>
            <person name="Labutti K."/>
            <person name="Haridas S."/>
            <person name="Kuo A."/>
            <person name="Salamov A."/>
            <person name="Ahrendt S.R."/>
            <person name="Lipzen A."/>
            <person name="Sullivan W."/>
            <person name="Andreopoulos W.B."/>
            <person name="Clum A."/>
            <person name="Lindquist E."/>
            <person name="Daum C."/>
            <person name="Ramamoorthy G.K."/>
            <person name="Gryganskyi A."/>
            <person name="Culley D."/>
            <person name="Magnuson J.K."/>
            <person name="James T.Y."/>
            <person name="O'Malley M.A."/>
            <person name="Stajich J.E."/>
            <person name="Spatafora J.W."/>
            <person name="Visel A."/>
            <person name="Grigoriev I.V."/>
        </authorList>
    </citation>
    <scope>NUCLEOTIDE SEQUENCE [LARGE SCALE GENOMIC DNA]</scope>
    <source>
        <strain evidence="2 3">CBS 115471</strain>
    </source>
</reference>
<dbReference type="Proteomes" id="UP000193144">
    <property type="component" value="Unassembled WGS sequence"/>
</dbReference>
<proteinExistence type="predicted"/>
<comment type="caution">
    <text evidence="2">The sequence shown here is derived from an EMBL/GenBank/DDBJ whole genome shotgun (WGS) entry which is preliminary data.</text>
</comment>
<evidence type="ECO:0000256" key="1">
    <source>
        <dbReference type="SAM" id="MobiDB-lite"/>
    </source>
</evidence>
<feature type="region of interest" description="Disordered" evidence="1">
    <location>
        <begin position="1"/>
        <end position="46"/>
    </location>
</feature>
<sequence>MSNRKKFRFKSAEENSELTPSRDIPTDIDRSNEHLDDVEDQGKVPECDSTQSLSFAQRFRIVLPQELRDMVYDFLSHPLEDIVVRRSEVNHSPVHKRTVPRKRKFDIHFDPSVVGHDIAMEVVDHYYRRTLFVVQDVDDLINALDLDLFRTGQLPREHINRVRVDIRTHCHEFKASQLKGLETVYQRIGRNLHSLLELKNYQSCKLHLRIRTWGGSPRIHEYYRTIHYLRGIVKMLKNAGIHVFVEHVPIDQSRTSGSGDLTSQFDLPEEDWVKLQKVRLEYARKQINSQSLVPWINVYL</sequence>
<evidence type="ECO:0000313" key="3">
    <source>
        <dbReference type="Proteomes" id="UP000193144"/>
    </source>
</evidence>
<organism evidence="2 3">
    <name type="scientific">Clohesyomyces aquaticus</name>
    <dbReference type="NCBI Taxonomy" id="1231657"/>
    <lineage>
        <taxon>Eukaryota</taxon>
        <taxon>Fungi</taxon>
        <taxon>Dikarya</taxon>
        <taxon>Ascomycota</taxon>
        <taxon>Pezizomycotina</taxon>
        <taxon>Dothideomycetes</taxon>
        <taxon>Pleosporomycetidae</taxon>
        <taxon>Pleosporales</taxon>
        <taxon>Lindgomycetaceae</taxon>
        <taxon>Clohesyomyces</taxon>
    </lineage>
</organism>
<gene>
    <name evidence="2" type="ORF">BCR34DRAFT_596953</name>
</gene>
<name>A0A1Y2A4Q8_9PLEO</name>
<protein>
    <submittedName>
        <fullName evidence="2">Uncharacterized protein</fullName>
    </submittedName>
</protein>
<dbReference type="OrthoDB" id="3787196at2759"/>
<dbReference type="EMBL" id="MCFA01000012">
    <property type="protein sequence ID" value="ORY17484.1"/>
    <property type="molecule type" value="Genomic_DNA"/>
</dbReference>
<evidence type="ECO:0000313" key="2">
    <source>
        <dbReference type="EMBL" id="ORY17484.1"/>
    </source>
</evidence>
<accession>A0A1Y2A4Q8</accession>